<dbReference type="Proteomes" id="UP001595796">
    <property type="component" value="Unassembled WGS sequence"/>
</dbReference>
<dbReference type="RefSeq" id="WP_114956975.1">
    <property type="nucleotide sequence ID" value="NZ_JBHSJF010000005.1"/>
</dbReference>
<comment type="caution">
    <text evidence="1">The sequence shown here is derived from an EMBL/GenBank/DDBJ whole genome shotgun (WGS) entry which is preliminary data.</text>
</comment>
<keyword evidence="2" id="KW-1185">Reference proteome</keyword>
<sequence length="130" mass="14190">MDLITDIVTEPVSASELRRAVDVCSAARQAKDQTETHLLIIAEFIDELEPEHISAIMFRMEALARLIRGERPDSWTIELDGKHQVLAREAVLEAAAAAALLVSLDQNEIGFEPESFKKLALGFPAGAGHA</sequence>
<reference evidence="2" key="1">
    <citation type="journal article" date="2019" name="Int. J. Syst. Evol. Microbiol.">
        <title>The Global Catalogue of Microorganisms (GCM) 10K type strain sequencing project: providing services to taxonomists for standard genome sequencing and annotation.</title>
        <authorList>
            <consortium name="The Broad Institute Genomics Platform"/>
            <consortium name="The Broad Institute Genome Sequencing Center for Infectious Disease"/>
            <person name="Wu L."/>
            <person name="Ma J."/>
        </authorList>
    </citation>
    <scope>NUCLEOTIDE SEQUENCE [LARGE SCALE GENOMIC DNA]</scope>
    <source>
        <strain evidence="2">CGMCC 1.16444</strain>
    </source>
</reference>
<evidence type="ECO:0000313" key="2">
    <source>
        <dbReference type="Proteomes" id="UP001595796"/>
    </source>
</evidence>
<proteinExistence type="predicted"/>
<dbReference type="EMBL" id="JBHSJF010000005">
    <property type="protein sequence ID" value="MFC5067480.1"/>
    <property type="molecule type" value="Genomic_DNA"/>
</dbReference>
<organism evidence="1 2">
    <name type="scientific">Flaviflagellibacter deserti</name>
    <dbReference type="NCBI Taxonomy" id="2267266"/>
    <lineage>
        <taxon>Bacteria</taxon>
        <taxon>Pseudomonadati</taxon>
        <taxon>Pseudomonadota</taxon>
        <taxon>Alphaproteobacteria</taxon>
        <taxon>Hyphomicrobiales</taxon>
        <taxon>Flaviflagellibacter</taxon>
    </lineage>
</organism>
<evidence type="ECO:0000313" key="1">
    <source>
        <dbReference type="EMBL" id="MFC5067480.1"/>
    </source>
</evidence>
<gene>
    <name evidence="1" type="ORF">ACFPFW_05555</name>
</gene>
<accession>A0ABV9Z183</accession>
<protein>
    <submittedName>
        <fullName evidence="1">Uncharacterized protein</fullName>
    </submittedName>
</protein>
<name>A0ABV9Z183_9HYPH</name>